<sequence length="187" mass="20893">MDRILSITLFQRLLGAEFFHLAPAIKELHGRHGDFRHAGVASVRRGRGPLKALLARIAGLPPTMEDAPIEVRFNSTADGEVWRRRFGTAAMQSRLRAGDGLLVERLGPCTFGIRLVRIGKELAWTVERARLFGIMQLPATLFDGVRCRESEDEAGRYRFFVEARLPVIGLLIRYEGWLQPADAVTAG</sequence>
<evidence type="ECO:0000259" key="1">
    <source>
        <dbReference type="Pfam" id="PF13761"/>
    </source>
</evidence>
<feature type="domain" description="DUF4166" evidence="1">
    <location>
        <begin position="21"/>
        <end position="178"/>
    </location>
</feature>
<dbReference type="EMBL" id="NPZB01000001">
    <property type="protein sequence ID" value="PNS09326.1"/>
    <property type="molecule type" value="Genomic_DNA"/>
</dbReference>
<comment type="caution">
    <text evidence="2">The sequence shown here is derived from an EMBL/GenBank/DDBJ whole genome shotgun (WGS) entry which is preliminary data.</text>
</comment>
<evidence type="ECO:0000313" key="3">
    <source>
        <dbReference type="Proteomes" id="UP000236220"/>
    </source>
</evidence>
<dbReference type="InterPro" id="IPR025311">
    <property type="entry name" value="DUF4166"/>
</dbReference>
<dbReference type="AlphaFoldDB" id="A0A2K1Q2P8"/>
<dbReference type="Proteomes" id="UP000236220">
    <property type="component" value="Unassembled WGS sequence"/>
</dbReference>
<proteinExistence type="predicted"/>
<dbReference type="Pfam" id="PF13761">
    <property type="entry name" value="DUF4166"/>
    <property type="match status" value="1"/>
</dbReference>
<evidence type="ECO:0000313" key="2">
    <source>
        <dbReference type="EMBL" id="PNS09326.1"/>
    </source>
</evidence>
<dbReference type="RefSeq" id="WP_103074384.1">
    <property type="nucleotide sequence ID" value="NZ_NPZB01000001.1"/>
</dbReference>
<name>A0A2K1Q2P8_9GAMM</name>
<reference evidence="2 3" key="1">
    <citation type="submission" date="2017-08" db="EMBL/GenBank/DDBJ databases">
        <title>Lysobacter sylvestris genome.</title>
        <authorList>
            <person name="Zhang D.-C."/>
            <person name="Albuquerque L."/>
            <person name="Franca L."/>
            <person name="Froufe H.J.C."/>
            <person name="Barroso C."/>
            <person name="Egas C."/>
            <person name="Da Costa M."/>
            <person name="Margesin R."/>
        </authorList>
    </citation>
    <scope>NUCLEOTIDE SEQUENCE [LARGE SCALE GENOMIC DNA]</scope>
    <source>
        <strain evidence="2 3">AM20-91</strain>
    </source>
</reference>
<dbReference type="OrthoDB" id="528778at2"/>
<organism evidence="2 3">
    <name type="scientific">Solilutibacter silvestris</name>
    <dbReference type="NCBI Taxonomy" id="1645665"/>
    <lineage>
        <taxon>Bacteria</taxon>
        <taxon>Pseudomonadati</taxon>
        <taxon>Pseudomonadota</taxon>
        <taxon>Gammaproteobacteria</taxon>
        <taxon>Lysobacterales</taxon>
        <taxon>Lysobacteraceae</taxon>
        <taxon>Solilutibacter</taxon>
    </lineage>
</organism>
<keyword evidence="3" id="KW-1185">Reference proteome</keyword>
<accession>A0A2K1Q2P8</accession>
<protein>
    <recommendedName>
        <fullName evidence="1">DUF4166 domain-containing protein</fullName>
    </recommendedName>
</protein>
<gene>
    <name evidence="2" type="ORF">Lysil_0955</name>
</gene>